<feature type="domain" description="Thioesterase" evidence="1">
    <location>
        <begin position="23"/>
        <end position="140"/>
    </location>
</feature>
<evidence type="ECO:0000313" key="2">
    <source>
        <dbReference type="EMBL" id="CAK7237610.1"/>
    </source>
</evidence>
<dbReference type="InterPro" id="IPR029058">
    <property type="entry name" value="AB_hydrolase_fold"/>
</dbReference>
<evidence type="ECO:0000313" key="3">
    <source>
        <dbReference type="Proteomes" id="UP001642482"/>
    </source>
</evidence>
<name>A0ABP0CZM9_9PEZI</name>
<organism evidence="2 3">
    <name type="scientific">Sporothrix eucalyptigena</name>
    <dbReference type="NCBI Taxonomy" id="1812306"/>
    <lineage>
        <taxon>Eukaryota</taxon>
        <taxon>Fungi</taxon>
        <taxon>Dikarya</taxon>
        <taxon>Ascomycota</taxon>
        <taxon>Pezizomycotina</taxon>
        <taxon>Sordariomycetes</taxon>
        <taxon>Sordariomycetidae</taxon>
        <taxon>Ophiostomatales</taxon>
        <taxon>Ophiostomataceae</taxon>
        <taxon>Sporothrix</taxon>
    </lineage>
</organism>
<accession>A0ABP0CZM9</accession>
<proteinExistence type="predicted"/>
<keyword evidence="3" id="KW-1185">Reference proteome</keyword>
<protein>
    <recommendedName>
        <fullName evidence="1">Thioesterase domain-containing protein</fullName>
    </recommendedName>
</protein>
<sequence length="262" mass="28465">MFDTNPNVIQNGPRKPAAHNATPLVLIHDGGGTIFSYHLLGDLGRKVVGIANPRFRSSIPWAGGLHEMATAYAGFVAKAVPSGPVILGGWSLGGLLALETAQVLSQTHPDVSVIGLLLVDSVCPVPPDAGWAGAEQRLTEHRIEWPTTTAPATKACVERCFREAHRMVRDWAPPVSQLAPAVLIRCCDPVSAPDDGLLYVDLYRSDQRLGWDNYRRGMFCQVINIPGHHYNVFALEHVDTMTASIKAACETIEQRDLISSSR</sequence>
<dbReference type="InterPro" id="IPR001031">
    <property type="entry name" value="Thioesterase"/>
</dbReference>
<reference evidence="2 3" key="1">
    <citation type="submission" date="2024-01" db="EMBL/GenBank/DDBJ databases">
        <authorList>
            <person name="Allen C."/>
            <person name="Tagirdzhanova G."/>
        </authorList>
    </citation>
    <scope>NUCLEOTIDE SEQUENCE [LARGE SCALE GENOMIC DNA]</scope>
</reference>
<dbReference type="EMBL" id="CAWUHD010000185">
    <property type="protein sequence ID" value="CAK7237610.1"/>
    <property type="molecule type" value="Genomic_DNA"/>
</dbReference>
<evidence type="ECO:0000259" key="1">
    <source>
        <dbReference type="Pfam" id="PF00975"/>
    </source>
</evidence>
<dbReference type="Pfam" id="PF00975">
    <property type="entry name" value="Thioesterase"/>
    <property type="match status" value="1"/>
</dbReference>
<dbReference type="Proteomes" id="UP001642482">
    <property type="component" value="Unassembled WGS sequence"/>
</dbReference>
<dbReference type="SUPFAM" id="SSF53474">
    <property type="entry name" value="alpha/beta-Hydrolases"/>
    <property type="match status" value="1"/>
</dbReference>
<dbReference type="Gene3D" id="3.40.50.1820">
    <property type="entry name" value="alpha/beta hydrolase"/>
    <property type="match status" value="1"/>
</dbReference>
<gene>
    <name evidence="2" type="ORF">SEUCBS140593_010033</name>
</gene>
<comment type="caution">
    <text evidence="2">The sequence shown here is derived from an EMBL/GenBank/DDBJ whole genome shotgun (WGS) entry which is preliminary data.</text>
</comment>